<dbReference type="STRING" id="51670.SAMN04488557_3840"/>
<dbReference type="SUPFAM" id="SSF48695">
    <property type="entry name" value="Multiheme cytochromes"/>
    <property type="match status" value="1"/>
</dbReference>
<dbReference type="Gene3D" id="1.10.1130.10">
    <property type="entry name" value="Flavocytochrome C3, Chain A"/>
    <property type="match status" value="1"/>
</dbReference>
<keyword evidence="1" id="KW-0812">Transmembrane</keyword>
<organism evidence="3 4">
    <name type="scientific">Hyphomicrobium facile</name>
    <dbReference type="NCBI Taxonomy" id="51670"/>
    <lineage>
        <taxon>Bacteria</taxon>
        <taxon>Pseudomonadati</taxon>
        <taxon>Pseudomonadota</taxon>
        <taxon>Alphaproteobacteria</taxon>
        <taxon>Hyphomicrobiales</taxon>
        <taxon>Hyphomicrobiaceae</taxon>
        <taxon>Hyphomicrobium</taxon>
    </lineage>
</organism>
<keyword evidence="4" id="KW-1185">Reference proteome</keyword>
<dbReference type="Proteomes" id="UP000199423">
    <property type="component" value="Unassembled WGS sequence"/>
</dbReference>
<dbReference type="AlphaFoldDB" id="A0A1I7NVT0"/>
<dbReference type="InterPro" id="IPR036280">
    <property type="entry name" value="Multihaem_cyt_sf"/>
</dbReference>
<proteinExistence type="predicted"/>
<dbReference type="Pfam" id="PF13435">
    <property type="entry name" value="Cytochrome_C554"/>
    <property type="match status" value="1"/>
</dbReference>
<protein>
    <submittedName>
        <fullName evidence="3">Cytochrome c554 and c-prime</fullName>
    </submittedName>
</protein>
<dbReference type="RefSeq" id="WP_244531370.1">
    <property type="nucleotide sequence ID" value="NZ_FPCH01000004.1"/>
</dbReference>
<reference evidence="4" key="1">
    <citation type="submission" date="2016-10" db="EMBL/GenBank/DDBJ databases">
        <authorList>
            <person name="Varghese N."/>
            <person name="Submissions S."/>
        </authorList>
    </citation>
    <scope>NUCLEOTIDE SEQUENCE [LARGE SCALE GENOMIC DNA]</scope>
    <source>
        <strain evidence="4">DSM 1565</strain>
    </source>
</reference>
<evidence type="ECO:0000313" key="4">
    <source>
        <dbReference type="Proteomes" id="UP000199423"/>
    </source>
</evidence>
<feature type="transmembrane region" description="Helical" evidence="1">
    <location>
        <begin position="21"/>
        <end position="40"/>
    </location>
</feature>
<evidence type="ECO:0000256" key="1">
    <source>
        <dbReference type="SAM" id="Phobius"/>
    </source>
</evidence>
<name>A0A1I7NVT0_9HYPH</name>
<dbReference type="InterPro" id="IPR023155">
    <property type="entry name" value="Cyt_c-552/4"/>
</dbReference>
<keyword evidence="1" id="KW-1133">Transmembrane helix</keyword>
<gene>
    <name evidence="3" type="ORF">SAMN04488557_3840</name>
</gene>
<dbReference type="EMBL" id="FPCH01000004">
    <property type="protein sequence ID" value="SFV38769.1"/>
    <property type="molecule type" value="Genomic_DNA"/>
</dbReference>
<feature type="domain" description="Cytochrome c-552/4" evidence="2">
    <location>
        <begin position="51"/>
        <end position="126"/>
    </location>
</feature>
<evidence type="ECO:0000259" key="2">
    <source>
        <dbReference type="Pfam" id="PF13435"/>
    </source>
</evidence>
<keyword evidence="1" id="KW-0472">Membrane</keyword>
<evidence type="ECO:0000313" key="3">
    <source>
        <dbReference type="EMBL" id="SFV38769.1"/>
    </source>
</evidence>
<sequence>MVLDRLSFSSSLPGTRRLSRLAYFLSASLIMCFAACGAALSDAAQVVGPNACAECHKQETEAWKTTHHFKTFRDLPRNGEAKKIADKMGVRRIKSEGLCVTCHFTVQQKDDGKEPVAGISCESCHSAGKDWIKVHSSYSGKTAKTETKAEAAARWKLADSKGMIRTSAIYQLAKNCYGCHVVPQEELVNKGGHRAGSAFDLVSWSQGEVRHNTWYSKGKENAAANTTRRRMLYLVGLGVELETSLRGVAKATVRKPYAFFMAQRVDRVRKQLAAAAKAAPNVPEIAKLVEYAHSASLKLNNERLLTAAADSVSKLLTGLTEKYDGSTMAGLDALIPGPEKYVGTVRQPSATN</sequence>
<accession>A0A1I7NVT0</accession>